<evidence type="ECO:0000256" key="2">
    <source>
        <dbReference type="ARBA" id="ARBA00010912"/>
    </source>
</evidence>
<evidence type="ECO:0000256" key="1">
    <source>
        <dbReference type="ARBA" id="ARBA00004123"/>
    </source>
</evidence>
<keyword evidence="8" id="KW-0539">Nucleus</keyword>
<dbReference type="InterPro" id="IPR007012">
    <property type="entry name" value="PolA_pol_cen_dom"/>
</dbReference>
<dbReference type="GO" id="GO:0031123">
    <property type="term" value="P:RNA 3'-end processing"/>
    <property type="evidence" value="ECO:0007669"/>
    <property type="project" value="InterPro"/>
</dbReference>
<dbReference type="AlphaFoldDB" id="A0AAW2ZK25"/>
<evidence type="ECO:0000256" key="7">
    <source>
        <dbReference type="ARBA" id="ARBA00022840"/>
    </source>
</evidence>
<keyword evidence="6" id="KW-0547">Nucleotide-binding</keyword>
<dbReference type="Gene3D" id="3.30.70.590">
    <property type="entry name" value="Poly(A) polymerase predicted RNA binding domain"/>
    <property type="match status" value="1"/>
</dbReference>
<comment type="caution">
    <text evidence="10">The sequence shown here is derived from an EMBL/GenBank/DDBJ whole genome shotgun (WGS) entry which is preliminary data.</text>
</comment>
<keyword evidence="11" id="KW-1185">Reference proteome</keyword>
<dbReference type="InterPro" id="IPR011068">
    <property type="entry name" value="NuclTrfase_I-like_C"/>
</dbReference>
<evidence type="ECO:0000259" key="9">
    <source>
        <dbReference type="Pfam" id="PF04928"/>
    </source>
</evidence>
<dbReference type="EMBL" id="JAOPGA020001506">
    <property type="protein sequence ID" value="KAL0489029.1"/>
    <property type="molecule type" value="Genomic_DNA"/>
</dbReference>
<dbReference type="PANTHER" id="PTHR10682:SF10">
    <property type="entry name" value="POLYNUCLEOTIDE ADENYLYLTRANSFERASE"/>
    <property type="match status" value="1"/>
</dbReference>
<comment type="subcellular location">
    <subcellularLocation>
        <location evidence="1">Nucleus</location>
    </subcellularLocation>
</comment>
<keyword evidence="7" id="KW-0067">ATP-binding</keyword>
<dbReference type="GO" id="GO:1990817">
    <property type="term" value="F:poly(A) RNA polymerase activity"/>
    <property type="evidence" value="ECO:0007669"/>
    <property type="project" value="UniProtKB-EC"/>
</dbReference>
<evidence type="ECO:0000256" key="6">
    <source>
        <dbReference type="ARBA" id="ARBA00022741"/>
    </source>
</evidence>
<evidence type="ECO:0000256" key="4">
    <source>
        <dbReference type="ARBA" id="ARBA00022664"/>
    </source>
</evidence>
<dbReference type="GO" id="GO:0006397">
    <property type="term" value="P:mRNA processing"/>
    <property type="evidence" value="ECO:0007669"/>
    <property type="project" value="UniProtKB-KW"/>
</dbReference>
<dbReference type="Proteomes" id="UP001431209">
    <property type="component" value="Unassembled WGS sequence"/>
</dbReference>
<dbReference type="SUPFAM" id="SSF81631">
    <property type="entry name" value="PAP/OAS1 substrate-binding domain"/>
    <property type="match status" value="1"/>
</dbReference>
<dbReference type="SUPFAM" id="SSF55003">
    <property type="entry name" value="PAP/Archaeal CCA-adding enzyme, C-terminal domain"/>
    <property type="match status" value="1"/>
</dbReference>
<dbReference type="GO" id="GO:0005524">
    <property type="term" value="F:ATP binding"/>
    <property type="evidence" value="ECO:0007669"/>
    <property type="project" value="UniProtKB-KW"/>
</dbReference>
<sequence length="417" mass="47779">MLHQQFINQNENSTLIEAAKNLTDVIARVRLVLDAIHPLLEVVTHNGTHLDLCLVHIRPTIAKNFAQIASQMKQHALFGSTCEGQNTFWYDFLVEKLNASNGYVIINQATSLQTLNGCRDTEYIHNLLVKNEKLNKTFQHLNNIVNKWAQSKCLKSNSVGYLGSYSWRLLLLSFLLNHQNIDNPLNELLRDFFDFLSKCNSGKTQFLGLNQESLAKYEKHHWQSNLRKSNSGFNLEEKKLLIVTPCAPYQNSARNLYQSTLNVISQQAQKAKEICHDETLLYEEFDFSSHFKSFIKIEIDSDDNQHFYKWRGYVISRIIHLISKIQQLSQEIILVPDPKERLNIQDNLYSSCSYIGLETSQVNVADKNALSSGLNNITNQFIQDIYATIQQDKGLGGVRDIPKSFNVSIKAVKKIKN</sequence>
<feature type="domain" description="Poly(A) polymerase central" evidence="9">
    <location>
        <begin position="138"/>
        <end position="277"/>
    </location>
</feature>
<proteinExistence type="inferred from homology"/>
<protein>
    <recommendedName>
        <fullName evidence="3">polynucleotide adenylyltransferase</fullName>
        <ecNumber evidence="3">2.7.7.19</ecNumber>
    </recommendedName>
</protein>
<evidence type="ECO:0000256" key="5">
    <source>
        <dbReference type="ARBA" id="ARBA00022679"/>
    </source>
</evidence>
<accession>A0AAW2ZK25</accession>
<keyword evidence="5" id="KW-0808">Transferase</keyword>
<name>A0AAW2ZK25_9EUKA</name>
<evidence type="ECO:0000313" key="10">
    <source>
        <dbReference type="EMBL" id="KAL0489029.1"/>
    </source>
</evidence>
<dbReference type="EC" id="2.7.7.19" evidence="3"/>
<dbReference type="GO" id="GO:0003723">
    <property type="term" value="F:RNA binding"/>
    <property type="evidence" value="ECO:0007669"/>
    <property type="project" value="InterPro"/>
</dbReference>
<reference evidence="10 11" key="1">
    <citation type="submission" date="2024-03" db="EMBL/GenBank/DDBJ databases">
        <title>The Acrasis kona genome and developmental transcriptomes reveal deep origins of eukaryotic multicellular pathways.</title>
        <authorList>
            <person name="Sheikh S."/>
            <person name="Fu C.-J."/>
            <person name="Brown M.W."/>
            <person name="Baldauf S.L."/>
        </authorList>
    </citation>
    <scope>NUCLEOTIDE SEQUENCE [LARGE SCALE GENOMIC DNA]</scope>
    <source>
        <strain evidence="10 11">ATCC MYA-3509</strain>
    </source>
</reference>
<evidence type="ECO:0000256" key="3">
    <source>
        <dbReference type="ARBA" id="ARBA00012388"/>
    </source>
</evidence>
<comment type="similarity">
    <text evidence="2">Belongs to the poly(A) polymerase family.</text>
</comment>
<dbReference type="Gene3D" id="1.10.1410.10">
    <property type="match status" value="1"/>
</dbReference>
<evidence type="ECO:0000313" key="11">
    <source>
        <dbReference type="Proteomes" id="UP001431209"/>
    </source>
</evidence>
<keyword evidence="4" id="KW-0507">mRNA processing</keyword>
<dbReference type="Pfam" id="PF04928">
    <property type="entry name" value="PAP_central"/>
    <property type="match status" value="1"/>
</dbReference>
<organism evidence="10 11">
    <name type="scientific">Acrasis kona</name>
    <dbReference type="NCBI Taxonomy" id="1008807"/>
    <lineage>
        <taxon>Eukaryota</taxon>
        <taxon>Discoba</taxon>
        <taxon>Heterolobosea</taxon>
        <taxon>Tetramitia</taxon>
        <taxon>Eutetramitia</taxon>
        <taxon>Acrasidae</taxon>
        <taxon>Acrasis</taxon>
    </lineage>
</organism>
<gene>
    <name evidence="10" type="ORF">AKO1_009091</name>
</gene>
<evidence type="ECO:0000256" key="8">
    <source>
        <dbReference type="ARBA" id="ARBA00023242"/>
    </source>
</evidence>
<dbReference type="GO" id="GO:0005634">
    <property type="term" value="C:nucleus"/>
    <property type="evidence" value="ECO:0007669"/>
    <property type="project" value="UniProtKB-SubCell"/>
</dbReference>
<dbReference type="PANTHER" id="PTHR10682">
    <property type="entry name" value="POLY A POLYMERASE"/>
    <property type="match status" value="1"/>
</dbReference>